<dbReference type="PROSITE" id="PS50850">
    <property type="entry name" value="MFS"/>
    <property type="match status" value="1"/>
</dbReference>
<dbReference type="Proteomes" id="UP001147747">
    <property type="component" value="Unassembled WGS sequence"/>
</dbReference>
<feature type="transmembrane region" description="Helical" evidence="6">
    <location>
        <begin position="287"/>
        <end position="310"/>
    </location>
</feature>
<feature type="transmembrane region" description="Helical" evidence="6">
    <location>
        <begin position="356"/>
        <end position="375"/>
    </location>
</feature>
<comment type="caution">
    <text evidence="8">The sequence shown here is derived from an EMBL/GenBank/DDBJ whole genome shotgun (WGS) entry which is preliminary data.</text>
</comment>
<dbReference type="SUPFAM" id="SSF103473">
    <property type="entry name" value="MFS general substrate transporter"/>
    <property type="match status" value="1"/>
</dbReference>
<dbReference type="GO" id="GO:0022857">
    <property type="term" value="F:transmembrane transporter activity"/>
    <property type="evidence" value="ECO:0007669"/>
    <property type="project" value="InterPro"/>
</dbReference>
<feature type="transmembrane region" description="Helical" evidence="6">
    <location>
        <begin position="197"/>
        <end position="213"/>
    </location>
</feature>
<organism evidence="8 9">
    <name type="scientific">Penicillium cosmopolitanum</name>
    <dbReference type="NCBI Taxonomy" id="1131564"/>
    <lineage>
        <taxon>Eukaryota</taxon>
        <taxon>Fungi</taxon>
        <taxon>Dikarya</taxon>
        <taxon>Ascomycota</taxon>
        <taxon>Pezizomycotina</taxon>
        <taxon>Eurotiomycetes</taxon>
        <taxon>Eurotiomycetidae</taxon>
        <taxon>Eurotiales</taxon>
        <taxon>Aspergillaceae</taxon>
        <taxon>Penicillium</taxon>
    </lineage>
</organism>
<feature type="domain" description="Major facilitator superfamily (MFS) profile" evidence="7">
    <location>
        <begin position="62"/>
        <end position="495"/>
    </location>
</feature>
<comment type="subcellular location">
    <subcellularLocation>
        <location evidence="1">Membrane</location>
        <topology evidence="1">Multi-pass membrane protein</topology>
    </subcellularLocation>
</comment>
<evidence type="ECO:0000256" key="3">
    <source>
        <dbReference type="ARBA" id="ARBA00022692"/>
    </source>
</evidence>
<evidence type="ECO:0000256" key="4">
    <source>
        <dbReference type="ARBA" id="ARBA00022989"/>
    </source>
</evidence>
<feature type="transmembrane region" description="Helical" evidence="6">
    <location>
        <begin position="99"/>
        <end position="119"/>
    </location>
</feature>
<evidence type="ECO:0000259" key="7">
    <source>
        <dbReference type="PROSITE" id="PS50850"/>
    </source>
</evidence>
<evidence type="ECO:0000256" key="6">
    <source>
        <dbReference type="SAM" id="Phobius"/>
    </source>
</evidence>
<accession>A0A9W9WA59</accession>
<evidence type="ECO:0000256" key="5">
    <source>
        <dbReference type="ARBA" id="ARBA00023136"/>
    </source>
</evidence>
<dbReference type="PANTHER" id="PTHR23501:SF177">
    <property type="entry name" value="MAJOR FACILITATOR SUPERFAMILY (MFS) PROFILE DOMAIN-CONTAINING PROTEIN-RELATED"/>
    <property type="match status" value="1"/>
</dbReference>
<evidence type="ECO:0000313" key="9">
    <source>
        <dbReference type="Proteomes" id="UP001147747"/>
    </source>
</evidence>
<keyword evidence="4 6" id="KW-1133">Transmembrane helix</keyword>
<protein>
    <submittedName>
        <fullName evidence="8">Major facilitator superfamily transporter</fullName>
    </submittedName>
</protein>
<feature type="transmembrane region" description="Helical" evidence="6">
    <location>
        <begin position="245"/>
        <end position="266"/>
    </location>
</feature>
<dbReference type="EMBL" id="JAPZBU010000004">
    <property type="protein sequence ID" value="KAJ5409149.1"/>
    <property type="molecule type" value="Genomic_DNA"/>
</dbReference>
<gene>
    <name evidence="8" type="ORF">N7509_003032</name>
</gene>
<dbReference type="Gene3D" id="1.20.1250.20">
    <property type="entry name" value="MFS general substrate transporter like domains"/>
    <property type="match status" value="1"/>
</dbReference>
<dbReference type="InterPro" id="IPR036259">
    <property type="entry name" value="MFS_trans_sf"/>
</dbReference>
<dbReference type="RefSeq" id="XP_056493464.1">
    <property type="nucleotide sequence ID" value="XM_056627669.1"/>
</dbReference>
<dbReference type="PANTHER" id="PTHR23501">
    <property type="entry name" value="MAJOR FACILITATOR SUPERFAMILY"/>
    <property type="match status" value="1"/>
</dbReference>
<feature type="transmembrane region" description="Helical" evidence="6">
    <location>
        <begin position="126"/>
        <end position="146"/>
    </location>
</feature>
<keyword evidence="5 6" id="KW-0472">Membrane</keyword>
<evidence type="ECO:0000256" key="1">
    <source>
        <dbReference type="ARBA" id="ARBA00004141"/>
    </source>
</evidence>
<dbReference type="Pfam" id="PF07690">
    <property type="entry name" value="MFS_1"/>
    <property type="match status" value="1"/>
</dbReference>
<dbReference type="AlphaFoldDB" id="A0A9W9WA59"/>
<feature type="transmembrane region" description="Helical" evidence="6">
    <location>
        <begin position="464"/>
        <end position="485"/>
    </location>
</feature>
<dbReference type="GeneID" id="81366649"/>
<reference evidence="8" key="2">
    <citation type="journal article" date="2023" name="IMA Fungus">
        <title>Comparative genomic study of the Penicillium genus elucidates a diverse pangenome and 15 lateral gene transfer events.</title>
        <authorList>
            <person name="Petersen C."/>
            <person name="Sorensen T."/>
            <person name="Nielsen M.R."/>
            <person name="Sondergaard T.E."/>
            <person name="Sorensen J.L."/>
            <person name="Fitzpatrick D.A."/>
            <person name="Frisvad J.C."/>
            <person name="Nielsen K.L."/>
        </authorList>
    </citation>
    <scope>NUCLEOTIDE SEQUENCE</scope>
    <source>
        <strain evidence="8">IBT 29677</strain>
    </source>
</reference>
<evidence type="ECO:0000256" key="2">
    <source>
        <dbReference type="ARBA" id="ARBA00022448"/>
    </source>
</evidence>
<reference evidence="8" key="1">
    <citation type="submission" date="2022-12" db="EMBL/GenBank/DDBJ databases">
        <authorList>
            <person name="Petersen C."/>
        </authorList>
    </citation>
    <scope>NUCLEOTIDE SEQUENCE</scope>
    <source>
        <strain evidence="8">IBT 29677</strain>
    </source>
</reference>
<keyword evidence="2" id="KW-0813">Transport</keyword>
<keyword evidence="3 6" id="KW-0812">Transmembrane</keyword>
<dbReference type="InterPro" id="IPR011701">
    <property type="entry name" value="MFS"/>
</dbReference>
<sequence length="495" mass="53089">MTVDARTDAEVTLDALAPAHALVKQREVTAEGGDPQAPPLAAYPEGVPSEDEYPRGLALLLILLSLVLSIVMVAVDQTIIATAIPLITDEFHSVTQIGWYGSAFFLTFASFTASWGKLFKYFPLQWTFLVAVFVFELGSLVCAVAPSSTALIVGRVLAGLGVAGIASGAFILVAFLASRRSDLRGVFTQRLSWRCNLPFGGLAAATLVIFFKLPPHAKLVMGAVECYILALQWGRLTRVWDSSTIIGLWVGFGPALIAFSFAQWWLDDRAMVPPRILRSRYVHQGMLYAAAIAGSYFLTLYFLPIYFQVIDDVSPLESEVRNLPLIVAITLATIVSGISITITGRPMFLWHPSSKWIGYQVLTGIGVGLGLQVPVSAAQATLPPDDIPSGSAILVFMQTIGGAFFVSAGESAFESTLLKQLSATAPWIDPLQVISTGATDVRKVFSPADVPFILRACVRGIQTALIVAIAVAGTYTIIAFGAKWVKMQNASAAEG</sequence>
<evidence type="ECO:0000313" key="8">
    <source>
        <dbReference type="EMBL" id="KAJ5409149.1"/>
    </source>
</evidence>
<feature type="transmembrane region" description="Helical" evidence="6">
    <location>
        <begin position="322"/>
        <end position="344"/>
    </location>
</feature>
<feature type="transmembrane region" description="Helical" evidence="6">
    <location>
        <begin position="57"/>
        <end position="87"/>
    </location>
</feature>
<proteinExistence type="predicted"/>
<dbReference type="GO" id="GO:0005886">
    <property type="term" value="C:plasma membrane"/>
    <property type="evidence" value="ECO:0007669"/>
    <property type="project" value="TreeGrafter"/>
</dbReference>
<feature type="transmembrane region" description="Helical" evidence="6">
    <location>
        <begin position="152"/>
        <end position="176"/>
    </location>
</feature>
<dbReference type="OrthoDB" id="10021397at2759"/>
<dbReference type="InterPro" id="IPR020846">
    <property type="entry name" value="MFS_dom"/>
</dbReference>
<keyword evidence="9" id="KW-1185">Reference proteome</keyword>
<name>A0A9W9WA59_9EURO</name>